<evidence type="ECO:0000256" key="4">
    <source>
        <dbReference type="ARBA" id="ARBA00023136"/>
    </source>
</evidence>
<evidence type="ECO:0000259" key="7">
    <source>
        <dbReference type="PROSITE" id="PS51865"/>
    </source>
</evidence>
<proteinExistence type="predicted"/>
<evidence type="ECO:0000256" key="3">
    <source>
        <dbReference type="ARBA" id="ARBA00023034"/>
    </source>
</evidence>
<evidence type="ECO:0000256" key="5">
    <source>
        <dbReference type="PIRSR" id="PIRSR607583-1"/>
    </source>
</evidence>
<accession>A0A0C3GBJ2</accession>
<dbReference type="SUPFAM" id="SSF50156">
    <property type="entry name" value="PDZ domain-like"/>
    <property type="match status" value="1"/>
</dbReference>
<dbReference type="GO" id="GO:0046872">
    <property type="term" value="F:metal ion binding"/>
    <property type="evidence" value="ECO:0007669"/>
    <property type="project" value="UniProtKB-KW"/>
</dbReference>
<feature type="compositionally biased region" description="Polar residues" evidence="6">
    <location>
        <begin position="309"/>
        <end position="338"/>
    </location>
</feature>
<dbReference type="Pfam" id="PF04495">
    <property type="entry name" value="GRASP55_65"/>
    <property type="match status" value="2"/>
</dbReference>
<dbReference type="InterPro" id="IPR007583">
    <property type="entry name" value="GRASP55_65"/>
</dbReference>
<keyword evidence="3" id="KW-0333">Golgi apparatus</keyword>
<evidence type="ECO:0000256" key="1">
    <source>
        <dbReference type="ARBA" id="ARBA00004394"/>
    </source>
</evidence>
<dbReference type="OrthoDB" id="3318at2759"/>
<dbReference type="InterPro" id="IPR024958">
    <property type="entry name" value="GRASP_PDZ"/>
</dbReference>
<sequence>MGQSTSHSHPPTLALHVLRVTPSSPASETSIEPLFDFVVGFEGDSLQHNHTIDASALEKIVEQHEGRTLNLLVWNSKSKDTRVVPITPSRAWSSPKSPLQNIQDDNSGLQPSLLGLSMRMCGPELSGDNVWHVMDVLEGSPAESAGLVPYGDWIVGWSGGVLSAENDFYDLVEAHIDKPLRLYVYSYDFDTIREAVVVPNHHWGGEGLLGCVFGFGLLHRIPAQPADRQPGSIPPELSEPLDEYEEHELFVPADVGHRELKTPQTAQQEYFISHKRHPSSETETENHIHERETGVHTPTPHSHARPSFLSGQPRSMLSPTPTRAASASFMNGDSTSHS</sequence>
<feature type="domain" description="PDZ GRASP-type" evidence="7">
    <location>
        <begin position="129"/>
        <end position="218"/>
    </location>
</feature>
<keyword evidence="9" id="KW-1185">Reference proteome</keyword>
<reference evidence="9" key="2">
    <citation type="submission" date="2015-01" db="EMBL/GenBank/DDBJ databases">
        <title>Evolutionary Origins and Diversification of the Mycorrhizal Mutualists.</title>
        <authorList>
            <consortium name="DOE Joint Genome Institute"/>
            <consortium name="Mycorrhizal Genomics Consortium"/>
            <person name="Kohler A."/>
            <person name="Kuo A."/>
            <person name="Nagy L.G."/>
            <person name="Floudas D."/>
            <person name="Copeland A."/>
            <person name="Barry K.W."/>
            <person name="Cichocki N."/>
            <person name="Veneault-Fourrey C."/>
            <person name="LaButti K."/>
            <person name="Lindquist E.A."/>
            <person name="Lipzen A."/>
            <person name="Lundell T."/>
            <person name="Morin E."/>
            <person name="Murat C."/>
            <person name="Riley R."/>
            <person name="Ohm R."/>
            <person name="Sun H."/>
            <person name="Tunlid A."/>
            <person name="Henrissat B."/>
            <person name="Grigoriev I.V."/>
            <person name="Hibbett D.S."/>
            <person name="Martin F."/>
        </authorList>
    </citation>
    <scope>NUCLEOTIDE SEQUENCE [LARGE SCALE GENOMIC DNA]</scope>
    <source>
        <strain evidence="9">F 1598</strain>
    </source>
</reference>
<protein>
    <recommendedName>
        <fullName evidence="7">PDZ GRASP-type domain-containing protein</fullName>
    </recommendedName>
</protein>
<organism evidence="8 9">
    <name type="scientific">Piloderma croceum (strain F 1598)</name>
    <dbReference type="NCBI Taxonomy" id="765440"/>
    <lineage>
        <taxon>Eukaryota</taxon>
        <taxon>Fungi</taxon>
        <taxon>Dikarya</taxon>
        <taxon>Basidiomycota</taxon>
        <taxon>Agaricomycotina</taxon>
        <taxon>Agaricomycetes</taxon>
        <taxon>Agaricomycetidae</taxon>
        <taxon>Atheliales</taxon>
        <taxon>Atheliaceae</taxon>
        <taxon>Piloderma</taxon>
    </lineage>
</organism>
<dbReference type="PROSITE" id="PS51865">
    <property type="entry name" value="PDZ_GRASP"/>
    <property type="match status" value="2"/>
</dbReference>
<dbReference type="PANTHER" id="PTHR12893">
    <property type="entry name" value="GOLGI REASSEMBLY STACKING PROTEIN GRASP"/>
    <property type="match status" value="1"/>
</dbReference>
<feature type="binding site" evidence="5">
    <location>
        <position position="121"/>
    </location>
    <ligand>
        <name>Zn(2+)</name>
        <dbReference type="ChEBI" id="CHEBI:29105"/>
    </ligand>
</feature>
<feature type="region of interest" description="Disordered" evidence="6">
    <location>
        <begin position="273"/>
        <end position="338"/>
    </location>
</feature>
<evidence type="ECO:0000313" key="9">
    <source>
        <dbReference type="Proteomes" id="UP000054166"/>
    </source>
</evidence>
<dbReference type="GO" id="GO:0000139">
    <property type="term" value="C:Golgi membrane"/>
    <property type="evidence" value="ECO:0007669"/>
    <property type="project" value="UniProtKB-SubCell"/>
</dbReference>
<evidence type="ECO:0000256" key="6">
    <source>
        <dbReference type="SAM" id="MobiDB-lite"/>
    </source>
</evidence>
<dbReference type="Proteomes" id="UP000054166">
    <property type="component" value="Unassembled WGS sequence"/>
</dbReference>
<dbReference type="FunFam" id="2.30.42.10:FF:000026">
    <property type="entry name" value="Golgi reassembly stacking protein 2"/>
    <property type="match status" value="1"/>
</dbReference>
<dbReference type="STRING" id="765440.A0A0C3GBJ2"/>
<dbReference type="GO" id="GO:0007030">
    <property type="term" value="P:Golgi organization"/>
    <property type="evidence" value="ECO:0007669"/>
    <property type="project" value="TreeGrafter"/>
</dbReference>
<name>A0A0C3GBJ2_PILCF</name>
<dbReference type="EMBL" id="KN832975">
    <property type="protein sequence ID" value="KIM89084.1"/>
    <property type="molecule type" value="Genomic_DNA"/>
</dbReference>
<comment type="subcellular location">
    <subcellularLocation>
        <location evidence="1">Golgi apparatus membrane</location>
    </subcellularLocation>
</comment>
<keyword evidence="2" id="KW-0677">Repeat</keyword>
<dbReference type="AlphaFoldDB" id="A0A0C3GBJ2"/>
<evidence type="ECO:0000256" key="2">
    <source>
        <dbReference type="ARBA" id="ARBA00022737"/>
    </source>
</evidence>
<evidence type="ECO:0000313" key="8">
    <source>
        <dbReference type="EMBL" id="KIM89084.1"/>
    </source>
</evidence>
<feature type="domain" description="PDZ GRASP-type" evidence="7">
    <location>
        <begin position="13"/>
        <end position="123"/>
    </location>
</feature>
<keyword evidence="5" id="KW-0862">Zinc</keyword>
<keyword evidence="5" id="KW-0479">Metal-binding</keyword>
<dbReference type="PANTHER" id="PTHR12893:SF0">
    <property type="entry name" value="GRASP65"/>
    <property type="match status" value="1"/>
</dbReference>
<dbReference type="InterPro" id="IPR036034">
    <property type="entry name" value="PDZ_sf"/>
</dbReference>
<gene>
    <name evidence="8" type="ORF">PILCRDRAFT_812978</name>
</gene>
<dbReference type="HOGENOM" id="CLU_025095_2_2_1"/>
<dbReference type="InParanoid" id="A0A0C3GBJ2"/>
<feature type="compositionally biased region" description="Basic and acidic residues" evidence="6">
    <location>
        <begin position="278"/>
        <end position="294"/>
    </location>
</feature>
<reference evidence="8 9" key="1">
    <citation type="submission" date="2014-04" db="EMBL/GenBank/DDBJ databases">
        <authorList>
            <consortium name="DOE Joint Genome Institute"/>
            <person name="Kuo A."/>
            <person name="Tarkka M."/>
            <person name="Buscot F."/>
            <person name="Kohler A."/>
            <person name="Nagy L.G."/>
            <person name="Floudas D."/>
            <person name="Copeland A."/>
            <person name="Barry K.W."/>
            <person name="Cichocki N."/>
            <person name="Veneault-Fourrey C."/>
            <person name="LaButti K."/>
            <person name="Lindquist E.A."/>
            <person name="Lipzen A."/>
            <person name="Lundell T."/>
            <person name="Morin E."/>
            <person name="Murat C."/>
            <person name="Sun H."/>
            <person name="Tunlid A."/>
            <person name="Henrissat B."/>
            <person name="Grigoriev I.V."/>
            <person name="Hibbett D.S."/>
            <person name="Martin F."/>
            <person name="Nordberg H.P."/>
            <person name="Cantor M.N."/>
            <person name="Hua S.X."/>
        </authorList>
    </citation>
    <scope>NUCLEOTIDE SEQUENCE [LARGE SCALE GENOMIC DNA]</scope>
    <source>
        <strain evidence="8 9">F 1598</strain>
    </source>
</reference>
<dbReference type="FunCoup" id="A0A0C3GBJ2">
    <property type="interactions" value="221"/>
</dbReference>
<feature type="binding site" evidence="5">
    <location>
        <position position="16"/>
    </location>
    <ligand>
        <name>Zn(2+)</name>
        <dbReference type="ChEBI" id="CHEBI:29105"/>
    </ligand>
</feature>
<dbReference type="Gene3D" id="2.30.42.10">
    <property type="match status" value="2"/>
</dbReference>
<keyword evidence="4" id="KW-0472">Membrane</keyword>